<comment type="caution">
    <text evidence="1">The sequence shown here is derived from an EMBL/GenBank/DDBJ whole genome shotgun (WGS) entry which is preliminary data.</text>
</comment>
<dbReference type="AlphaFoldDB" id="A0A9R1WK90"/>
<evidence type="ECO:0000313" key="1">
    <source>
        <dbReference type="EMBL" id="KAJ0226981.1"/>
    </source>
</evidence>
<reference evidence="1 2" key="1">
    <citation type="journal article" date="2017" name="Nat. Commun.">
        <title>Genome assembly with in vitro proximity ligation data and whole-genome triplication in lettuce.</title>
        <authorList>
            <person name="Reyes-Chin-Wo S."/>
            <person name="Wang Z."/>
            <person name="Yang X."/>
            <person name="Kozik A."/>
            <person name="Arikit S."/>
            <person name="Song C."/>
            <person name="Xia L."/>
            <person name="Froenicke L."/>
            <person name="Lavelle D.O."/>
            <person name="Truco M.J."/>
            <person name="Xia R."/>
            <person name="Zhu S."/>
            <person name="Xu C."/>
            <person name="Xu H."/>
            <person name="Xu X."/>
            <person name="Cox K."/>
            <person name="Korf I."/>
            <person name="Meyers B.C."/>
            <person name="Michelmore R.W."/>
        </authorList>
    </citation>
    <scope>NUCLEOTIDE SEQUENCE [LARGE SCALE GENOMIC DNA]</scope>
    <source>
        <strain evidence="2">cv. Salinas</strain>
        <tissue evidence="1">Seedlings</tissue>
    </source>
</reference>
<gene>
    <name evidence="1" type="ORF">LSAT_V11C100000820</name>
</gene>
<accession>A0A9R1WK90</accession>
<name>A0A9R1WK90_LACSA</name>
<keyword evidence="2" id="KW-1185">Reference proteome</keyword>
<protein>
    <submittedName>
        <fullName evidence="1">Uncharacterized protein</fullName>
    </submittedName>
</protein>
<organism evidence="1 2">
    <name type="scientific">Lactuca sativa</name>
    <name type="common">Garden lettuce</name>
    <dbReference type="NCBI Taxonomy" id="4236"/>
    <lineage>
        <taxon>Eukaryota</taxon>
        <taxon>Viridiplantae</taxon>
        <taxon>Streptophyta</taxon>
        <taxon>Embryophyta</taxon>
        <taxon>Tracheophyta</taxon>
        <taxon>Spermatophyta</taxon>
        <taxon>Magnoliopsida</taxon>
        <taxon>eudicotyledons</taxon>
        <taxon>Gunneridae</taxon>
        <taxon>Pentapetalae</taxon>
        <taxon>asterids</taxon>
        <taxon>campanulids</taxon>
        <taxon>Asterales</taxon>
        <taxon>Asteraceae</taxon>
        <taxon>Cichorioideae</taxon>
        <taxon>Cichorieae</taxon>
        <taxon>Lactucinae</taxon>
        <taxon>Lactuca</taxon>
    </lineage>
</organism>
<dbReference type="EMBL" id="NBSK02000001">
    <property type="protein sequence ID" value="KAJ0226981.1"/>
    <property type="molecule type" value="Genomic_DNA"/>
</dbReference>
<evidence type="ECO:0000313" key="2">
    <source>
        <dbReference type="Proteomes" id="UP000235145"/>
    </source>
</evidence>
<sequence length="129" mass="14785">MFLPSPPNQLGFYWTIQRNRRHTWVICLLVKSYKPNCILLISSEKQKNSRKIVISLKELLTNDKRKASLEHFNGTTEVIGGILFKEDAYLIPGTSRKKAKELAVEDALCNMVGENSTPHALYVDFQTKF</sequence>
<dbReference type="Proteomes" id="UP000235145">
    <property type="component" value="Unassembled WGS sequence"/>
</dbReference>
<proteinExistence type="predicted"/>